<feature type="chain" id="PRO_5020718354" description="Adhesin" evidence="2">
    <location>
        <begin position="26"/>
        <end position="188"/>
    </location>
</feature>
<evidence type="ECO:0000256" key="2">
    <source>
        <dbReference type="SAM" id="SignalP"/>
    </source>
</evidence>
<keyword evidence="4" id="KW-1185">Reference proteome</keyword>
<feature type="region of interest" description="Disordered" evidence="1">
    <location>
        <begin position="47"/>
        <end position="122"/>
    </location>
</feature>
<evidence type="ECO:0008006" key="5">
    <source>
        <dbReference type="Google" id="ProtNLM"/>
    </source>
</evidence>
<feature type="compositionally biased region" description="Polar residues" evidence="1">
    <location>
        <begin position="69"/>
        <end position="122"/>
    </location>
</feature>
<sequence length="188" mass="19107">MNKYIVVSALAAAALGLLASPPVEAAGHGRTLSVRGSHGRGFVAQRDVSRSAGMATASRGVQTSGGRGFTTTRNTSHGNGSLTNQVTRTYDNGKTASRTGSVTRNGNGSVSLSRSHTGIAGNTQSGWSTIYRTDDSIGRTRGFTTSGGRSAVESGNVAFGNGSMTVSKSITTGAGASATRSTTYTRSH</sequence>
<dbReference type="AlphaFoldDB" id="A0A4V3USI5"/>
<dbReference type="EMBL" id="MWIO01000030">
    <property type="protein sequence ID" value="THD06911.1"/>
    <property type="molecule type" value="Genomic_DNA"/>
</dbReference>
<dbReference type="Proteomes" id="UP000306317">
    <property type="component" value="Unassembled WGS sequence"/>
</dbReference>
<name>A0A4V3USI5_9GAMM</name>
<accession>A0A4V3USI5</accession>
<evidence type="ECO:0000313" key="4">
    <source>
        <dbReference type="Proteomes" id="UP000306317"/>
    </source>
</evidence>
<gene>
    <name evidence="3" type="ORF">B1991_11305</name>
</gene>
<reference evidence="3 4" key="1">
    <citation type="submission" date="2017-02" db="EMBL/GenBank/DDBJ databases">
        <title>Whole genome sequencing of Rhodanobacter lindaniclasticus DSM 17932.</title>
        <authorList>
            <person name="Kumar S."/>
            <person name="Patil P."/>
            <person name="Patil P.B."/>
        </authorList>
    </citation>
    <scope>NUCLEOTIDE SEQUENCE [LARGE SCALE GENOMIC DNA]</scope>
    <source>
        <strain evidence="3 4">DSM 17932</strain>
    </source>
</reference>
<organism evidence="3 4">
    <name type="scientific">Rhodanobacter lindaniclasticus</name>
    <dbReference type="NCBI Taxonomy" id="75310"/>
    <lineage>
        <taxon>Bacteria</taxon>
        <taxon>Pseudomonadati</taxon>
        <taxon>Pseudomonadota</taxon>
        <taxon>Gammaproteobacteria</taxon>
        <taxon>Lysobacterales</taxon>
        <taxon>Rhodanobacteraceae</taxon>
        <taxon>Rhodanobacter</taxon>
    </lineage>
</organism>
<dbReference type="RefSeq" id="WP_136258786.1">
    <property type="nucleotide sequence ID" value="NZ_MWIO01000030.1"/>
</dbReference>
<comment type="caution">
    <text evidence="3">The sequence shown here is derived from an EMBL/GenBank/DDBJ whole genome shotgun (WGS) entry which is preliminary data.</text>
</comment>
<feature type="signal peptide" evidence="2">
    <location>
        <begin position="1"/>
        <end position="25"/>
    </location>
</feature>
<evidence type="ECO:0000313" key="3">
    <source>
        <dbReference type="EMBL" id="THD06911.1"/>
    </source>
</evidence>
<keyword evidence="2" id="KW-0732">Signal</keyword>
<evidence type="ECO:0000256" key="1">
    <source>
        <dbReference type="SAM" id="MobiDB-lite"/>
    </source>
</evidence>
<proteinExistence type="predicted"/>
<protein>
    <recommendedName>
        <fullName evidence="5">Adhesin</fullName>
    </recommendedName>
</protein>